<name>A0ABP6N2L9_9ACTN</name>
<feature type="compositionally biased region" description="Low complexity" evidence="1">
    <location>
        <begin position="13"/>
        <end position="22"/>
    </location>
</feature>
<feature type="region of interest" description="Disordered" evidence="1">
    <location>
        <begin position="62"/>
        <end position="104"/>
    </location>
</feature>
<reference evidence="3" key="1">
    <citation type="journal article" date="2019" name="Int. J. Syst. Evol. Microbiol.">
        <title>The Global Catalogue of Microorganisms (GCM) 10K type strain sequencing project: providing services to taxonomists for standard genome sequencing and annotation.</title>
        <authorList>
            <consortium name="The Broad Institute Genomics Platform"/>
            <consortium name="The Broad Institute Genome Sequencing Center for Infectious Disease"/>
            <person name="Wu L."/>
            <person name="Ma J."/>
        </authorList>
    </citation>
    <scope>NUCLEOTIDE SEQUENCE [LARGE SCALE GENOMIC DNA]</scope>
    <source>
        <strain evidence="3">JCM 9373</strain>
    </source>
</reference>
<dbReference type="EMBL" id="BAAAUT010000017">
    <property type="protein sequence ID" value="GAA3133872.1"/>
    <property type="molecule type" value="Genomic_DNA"/>
</dbReference>
<protein>
    <submittedName>
        <fullName evidence="2">Uncharacterized protein</fullName>
    </submittedName>
</protein>
<dbReference type="Proteomes" id="UP001500320">
    <property type="component" value="Unassembled WGS sequence"/>
</dbReference>
<gene>
    <name evidence="2" type="ORF">GCM10010466_25610</name>
</gene>
<proteinExistence type="predicted"/>
<evidence type="ECO:0000313" key="3">
    <source>
        <dbReference type="Proteomes" id="UP001500320"/>
    </source>
</evidence>
<feature type="region of interest" description="Disordered" evidence="1">
    <location>
        <begin position="1"/>
        <end position="27"/>
    </location>
</feature>
<organism evidence="2 3">
    <name type="scientific">Planomonospora alba</name>
    <dbReference type="NCBI Taxonomy" id="161354"/>
    <lineage>
        <taxon>Bacteria</taxon>
        <taxon>Bacillati</taxon>
        <taxon>Actinomycetota</taxon>
        <taxon>Actinomycetes</taxon>
        <taxon>Streptosporangiales</taxon>
        <taxon>Streptosporangiaceae</taxon>
        <taxon>Planomonospora</taxon>
    </lineage>
</organism>
<comment type="caution">
    <text evidence="2">The sequence shown here is derived from an EMBL/GenBank/DDBJ whole genome shotgun (WGS) entry which is preliminary data.</text>
</comment>
<evidence type="ECO:0000313" key="2">
    <source>
        <dbReference type="EMBL" id="GAA3133872.1"/>
    </source>
</evidence>
<evidence type="ECO:0000256" key="1">
    <source>
        <dbReference type="SAM" id="MobiDB-lite"/>
    </source>
</evidence>
<accession>A0ABP6N2L9</accession>
<sequence>MPGVSDDGTDPPSTASAAASSGSKGGGVAAAGEVVLMGLQDRERGLPSKVPLTLAANAAAIQRHAAATTRQSAGGGTPPAGPGRQERKPRISPVISPGRSMLGR</sequence>
<keyword evidence="3" id="KW-1185">Reference proteome</keyword>